<feature type="region of interest" description="Disordered" evidence="1">
    <location>
        <begin position="152"/>
        <end position="172"/>
    </location>
</feature>
<dbReference type="GO" id="GO:0030077">
    <property type="term" value="C:plasma membrane light-harvesting complex"/>
    <property type="evidence" value="ECO:0007669"/>
    <property type="project" value="InterPro"/>
</dbReference>
<dbReference type="InterPro" id="IPR014747">
    <property type="entry name" value="Bac_photo_RC_H_C"/>
</dbReference>
<dbReference type="AlphaFoldDB" id="A0A521CSI1"/>
<dbReference type="EMBL" id="FXTN01000004">
    <property type="protein sequence ID" value="SMO62376.1"/>
    <property type="molecule type" value="Genomic_DNA"/>
</dbReference>
<dbReference type="Gene3D" id="3.90.50.10">
    <property type="entry name" value="Photosynthetic Reaction Center, subunit H, domain 2"/>
    <property type="match status" value="1"/>
</dbReference>
<dbReference type="SUPFAM" id="SSF50346">
    <property type="entry name" value="PRC-barrel domain"/>
    <property type="match status" value="1"/>
</dbReference>
<dbReference type="InterPro" id="IPR011033">
    <property type="entry name" value="PRC_barrel-like_sf"/>
</dbReference>
<name>A0A521CSI1_9SPHI</name>
<keyword evidence="4" id="KW-1185">Reference proteome</keyword>
<evidence type="ECO:0000259" key="2">
    <source>
        <dbReference type="Pfam" id="PF05239"/>
    </source>
</evidence>
<evidence type="ECO:0000313" key="3">
    <source>
        <dbReference type="EMBL" id="SMO62376.1"/>
    </source>
</evidence>
<organism evidence="3 4">
    <name type="scientific">Pedobacter westerhofensis</name>
    <dbReference type="NCBI Taxonomy" id="425512"/>
    <lineage>
        <taxon>Bacteria</taxon>
        <taxon>Pseudomonadati</taxon>
        <taxon>Bacteroidota</taxon>
        <taxon>Sphingobacteriia</taxon>
        <taxon>Sphingobacteriales</taxon>
        <taxon>Sphingobacteriaceae</taxon>
        <taxon>Pedobacter</taxon>
    </lineage>
</organism>
<sequence>MDTEDNNTNDRLEELDGSDFEISDHQPDITGWEIYDSLGDYIGDVEDLIFDVEALKVRYIITKLEGYELDEEKRVLIPIGLVTLKEDKDEVLLTEAISSKLSFLPEYDGEQITARDELQIRDVLTGTAEHVVEVMNYKHNADDDFYNHTHFDDAGYNRNPPGKDGLEKGEIM</sequence>
<reference evidence="3 4" key="1">
    <citation type="submission" date="2017-05" db="EMBL/GenBank/DDBJ databases">
        <authorList>
            <person name="Varghese N."/>
            <person name="Submissions S."/>
        </authorList>
    </citation>
    <scope>NUCLEOTIDE SEQUENCE [LARGE SCALE GENOMIC DNA]</scope>
    <source>
        <strain evidence="3 4">DSM 19036</strain>
    </source>
</reference>
<accession>A0A521CSI1</accession>
<proteinExistence type="predicted"/>
<gene>
    <name evidence="3" type="ORF">SAMN06265348_104155</name>
</gene>
<protein>
    <submittedName>
        <fullName evidence="3">PRC-barrel domain-containing protein</fullName>
    </submittedName>
</protein>
<dbReference type="Proteomes" id="UP000320300">
    <property type="component" value="Unassembled WGS sequence"/>
</dbReference>
<dbReference type="InterPro" id="IPR027275">
    <property type="entry name" value="PRC-brl_dom"/>
</dbReference>
<evidence type="ECO:0000313" key="4">
    <source>
        <dbReference type="Proteomes" id="UP000320300"/>
    </source>
</evidence>
<dbReference type="GO" id="GO:0019684">
    <property type="term" value="P:photosynthesis, light reaction"/>
    <property type="evidence" value="ECO:0007669"/>
    <property type="project" value="InterPro"/>
</dbReference>
<feature type="domain" description="PRC-barrel" evidence="2">
    <location>
        <begin position="27"/>
        <end position="92"/>
    </location>
</feature>
<evidence type="ECO:0000256" key="1">
    <source>
        <dbReference type="SAM" id="MobiDB-lite"/>
    </source>
</evidence>
<dbReference type="Pfam" id="PF05239">
    <property type="entry name" value="PRC"/>
    <property type="match status" value="1"/>
</dbReference>
<dbReference type="RefSeq" id="WP_185960432.1">
    <property type="nucleotide sequence ID" value="NZ_CBCSJO010000001.1"/>
</dbReference>